<comment type="caution">
    <text evidence="2">The sequence shown here is derived from an EMBL/GenBank/DDBJ whole genome shotgun (WGS) entry which is preliminary data.</text>
</comment>
<dbReference type="PANTHER" id="PTHR33121:SF71">
    <property type="entry name" value="OXYGEN SENSOR PROTEIN DOSP"/>
    <property type="match status" value="1"/>
</dbReference>
<dbReference type="InterPro" id="IPR035919">
    <property type="entry name" value="EAL_sf"/>
</dbReference>
<evidence type="ECO:0000313" key="3">
    <source>
        <dbReference type="Proteomes" id="UP000182661"/>
    </source>
</evidence>
<dbReference type="SMART" id="SM00052">
    <property type="entry name" value="EAL"/>
    <property type="match status" value="1"/>
</dbReference>
<reference evidence="2 3" key="1">
    <citation type="submission" date="2016-02" db="EMBL/GenBank/DDBJ databases">
        <title>Genome sequencing of a beta-galactosidase producing bacteria Rhizobium sp. 59.</title>
        <authorList>
            <person name="Wang D."/>
            <person name="Kot W."/>
            <person name="Qin Y."/>
            <person name="Hansen L."/>
            <person name="Naqvi K."/>
            <person name="Rensing C."/>
        </authorList>
    </citation>
    <scope>NUCLEOTIDE SEQUENCE [LARGE SCALE GENOMIC DNA]</scope>
    <source>
        <strain evidence="2 3">59</strain>
    </source>
</reference>
<dbReference type="EMBL" id="LSRP01000001">
    <property type="protein sequence ID" value="OJG01575.1"/>
    <property type="molecule type" value="Genomic_DNA"/>
</dbReference>
<dbReference type="SUPFAM" id="SSF141868">
    <property type="entry name" value="EAL domain-like"/>
    <property type="match status" value="1"/>
</dbReference>
<keyword evidence="3" id="KW-1185">Reference proteome</keyword>
<name>A0A657LYR5_9HYPH</name>
<feature type="domain" description="EAL" evidence="1">
    <location>
        <begin position="1"/>
        <end position="189"/>
    </location>
</feature>
<sequence length="206" mass="23066">MIEAITDILFRKTLDAMKGLPADLRVAFNLSARDLVSEQSMTGVCKLVRESGIDPNRLEFEITETAMMKNFEGARRGLETLSAMGCRIALDDFGSGYSSFGYIQRFPLDKIKLDRSFLTSSEEGTVSQNIIHAIVDLCRNLGVDCLIEGVENETQLKTVQAAGGRYVQGYYFSRPMPVANVRAYIEDERSKLRSLQDDRRGLPVDH</sequence>
<protein>
    <recommendedName>
        <fullName evidence="1">EAL domain-containing protein</fullName>
    </recommendedName>
</protein>
<dbReference type="InterPro" id="IPR001633">
    <property type="entry name" value="EAL_dom"/>
</dbReference>
<dbReference type="AlphaFoldDB" id="A0A657LYR5"/>
<gene>
    <name evidence="2" type="ORF">AX760_01300</name>
</gene>
<dbReference type="Gene3D" id="3.20.20.450">
    <property type="entry name" value="EAL domain"/>
    <property type="match status" value="1"/>
</dbReference>
<dbReference type="CDD" id="cd01948">
    <property type="entry name" value="EAL"/>
    <property type="match status" value="1"/>
</dbReference>
<evidence type="ECO:0000259" key="1">
    <source>
        <dbReference type="PROSITE" id="PS50883"/>
    </source>
</evidence>
<organism evidence="2 3">
    <name type="scientific">Pararhizobium antarcticum</name>
    <dbReference type="NCBI Taxonomy" id="1798805"/>
    <lineage>
        <taxon>Bacteria</taxon>
        <taxon>Pseudomonadati</taxon>
        <taxon>Pseudomonadota</taxon>
        <taxon>Alphaproteobacteria</taxon>
        <taxon>Hyphomicrobiales</taxon>
        <taxon>Rhizobiaceae</taxon>
        <taxon>Rhizobium/Agrobacterium group</taxon>
        <taxon>Pararhizobium</taxon>
    </lineage>
</organism>
<dbReference type="RefSeq" id="WP_071831014.1">
    <property type="nucleotide sequence ID" value="NZ_LSRP01000001.1"/>
</dbReference>
<accession>A0A657LYR5</accession>
<proteinExistence type="predicted"/>
<dbReference type="GO" id="GO:0071111">
    <property type="term" value="F:cyclic-guanylate-specific phosphodiesterase activity"/>
    <property type="evidence" value="ECO:0007669"/>
    <property type="project" value="InterPro"/>
</dbReference>
<dbReference type="PROSITE" id="PS50883">
    <property type="entry name" value="EAL"/>
    <property type="match status" value="1"/>
</dbReference>
<dbReference type="Proteomes" id="UP000182661">
    <property type="component" value="Unassembled WGS sequence"/>
</dbReference>
<dbReference type="Pfam" id="PF00563">
    <property type="entry name" value="EAL"/>
    <property type="match status" value="1"/>
</dbReference>
<evidence type="ECO:0000313" key="2">
    <source>
        <dbReference type="EMBL" id="OJG01575.1"/>
    </source>
</evidence>
<dbReference type="PANTHER" id="PTHR33121">
    <property type="entry name" value="CYCLIC DI-GMP PHOSPHODIESTERASE PDEF"/>
    <property type="match status" value="1"/>
</dbReference>
<dbReference type="InterPro" id="IPR050706">
    <property type="entry name" value="Cyclic-di-GMP_PDE-like"/>
</dbReference>